<dbReference type="InterPro" id="IPR011707">
    <property type="entry name" value="Cu-oxidase-like_N"/>
</dbReference>
<dbReference type="Gene3D" id="2.60.40.420">
    <property type="entry name" value="Cupredoxins - blue copper proteins"/>
    <property type="match status" value="3"/>
</dbReference>
<dbReference type="PANTHER" id="PTHR11709:SF2">
    <property type="entry name" value="MULTICOPPER OXIDASE LPR1"/>
    <property type="match status" value="1"/>
</dbReference>
<evidence type="ECO:0000313" key="8">
    <source>
        <dbReference type="Proteomes" id="UP000306918"/>
    </source>
</evidence>
<feature type="domain" description="Plastocyanin-like" evidence="5">
    <location>
        <begin position="330"/>
        <end position="423"/>
    </location>
</feature>
<dbReference type="PROSITE" id="PS00080">
    <property type="entry name" value="MULTICOPPER_OXIDASE2"/>
    <property type="match status" value="1"/>
</dbReference>
<feature type="compositionally biased region" description="Basic residues" evidence="3">
    <location>
        <begin position="431"/>
        <end position="442"/>
    </location>
</feature>
<dbReference type="Pfam" id="PF07732">
    <property type="entry name" value="Cu-oxidase_3"/>
    <property type="match status" value="1"/>
</dbReference>
<dbReference type="GO" id="GO:0016491">
    <property type="term" value="F:oxidoreductase activity"/>
    <property type="evidence" value="ECO:0007669"/>
    <property type="project" value="UniProtKB-KW"/>
</dbReference>
<dbReference type="EMBL" id="STFF01000012">
    <property type="protein sequence ID" value="THU32036.1"/>
    <property type="molecule type" value="Genomic_DNA"/>
</dbReference>
<evidence type="ECO:0000256" key="1">
    <source>
        <dbReference type="ARBA" id="ARBA00022723"/>
    </source>
</evidence>
<dbReference type="SUPFAM" id="SSF49503">
    <property type="entry name" value="Cupredoxins"/>
    <property type="match status" value="3"/>
</dbReference>
<dbReference type="GO" id="GO:0005507">
    <property type="term" value="F:copper ion binding"/>
    <property type="evidence" value="ECO:0007669"/>
    <property type="project" value="InterPro"/>
</dbReference>
<name>A0A4V4GZB2_9BACT</name>
<dbReference type="CDD" id="cd13881">
    <property type="entry name" value="CuRO_2_McoC_like"/>
    <property type="match status" value="1"/>
</dbReference>
<dbReference type="PANTHER" id="PTHR11709">
    <property type="entry name" value="MULTI-COPPER OXIDASE"/>
    <property type="match status" value="1"/>
</dbReference>
<keyword evidence="8" id="KW-1185">Reference proteome</keyword>
<evidence type="ECO:0000259" key="6">
    <source>
        <dbReference type="Pfam" id="PF07732"/>
    </source>
</evidence>
<dbReference type="InterPro" id="IPR033138">
    <property type="entry name" value="Cu_oxidase_CS"/>
</dbReference>
<feature type="domain" description="Plastocyanin-like" evidence="4">
    <location>
        <begin position="166"/>
        <end position="253"/>
    </location>
</feature>
<comment type="caution">
    <text evidence="7">The sequence shown here is derived from an EMBL/GenBank/DDBJ whole genome shotgun (WGS) entry which is preliminary data.</text>
</comment>
<evidence type="ECO:0000256" key="3">
    <source>
        <dbReference type="SAM" id="MobiDB-lite"/>
    </source>
</evidence>
<dbReference type="Proteomes" id="UP000306918">
    <property type="component" value="Unassembled WGS sequence"/>
</dbReference>
<keyword evidence="1" id="KW-0479">Metal-binding</keyword>
<keyword evidence="2" id="KW-0560">Oxidoreductase</keyword>
<organism evidence="7 8">
    <name type="scientific">Niastella caeni</name>
    <dbReference type="NCBI Taxonomy" id="2569763"/>
    <lineage>
        <taxon>Bacteria</taxon>
        <taxon>Pseudomonadati</taxon>
        <taxon>Bacteroidota</taxon>
        <taxon>Chitinophagia</taxon>
        <taxon>Chitinophagales</taxon>
        <taxon>Chitinophagaceae</taxon>
        <taxon>Niastella</taxon>
    </lineage>
</organism>
<dbReference type="Pfam" id="PF00394">
    <property type="entry name" value="Cu-oxidase"/>
    <property type="match status" value="1"/>
</dbReference>
<dbReference type="OrthoDB" id="9757546at2"/>
<feature type="domain" description="Plastocyanin-like" evidence="6">
    <location>
        <begin position="16"/>
        <end position="126"/>
    </location>
</feature>
<dbReference type="AlphaFoldDB" id="A0A4V4GZB2"/>
<accession>A0A4V4GZB2</accession>
<evidence type="ECO:0000313" key="7">
    <source>
        <dbReference type="EMBL" id="THU32036.1"/>
    </source>
</evidence>
<evidence type="ECO:0000259" key="4">
    <source>
        <dbReference type="Pfam" id="PF00394"/>
    </source>
</evidence>
<dbReference type="InterPro" id="IPR001117">
    <property type="entry name" value="Cu-oxidase_2nd"/>
</dbReference>
<evidence type="ECO:0000259" key="5">
    <source>
        <dbReference type="Pfam" id="PF07731"/>
    </source>
</evidence>
<reference evidence="7 8" key="1">
    <citation type="submission" date="2019-04" db="EMBL/GenBank/DDBJ databases">
        <title>Niastella caeni sp. nov., isolated from activated sludge.</title>
        <authorList>
            <person name="Sheng M."/>
        </authorList>
    </citation>
    <scope>NUCLEOTIDE SEQUENCE [LARGE SCALE GENOMIC DNA]</scope>
    <source>
        <strain evidence="7 8">HX-2-15</strain>
    </source>
</reference>
<dbReference type="InterPro" id="IPR045087">
    <property type="entry name" value="Cu-oxidase_fam"/>
</dbReference>
<dbReference type="Pfam" id="PF07731">
    <property type="entry name" value="Cu-oxidase_2"/>
    <property type="match status" value="1"/>
</dbReference>
<dbReference type="InterPro" id="IPR011706">
    <property type="entry name" value="Cu-oxidase_C"/>
</dbReference>
<protein>
    <submittedName>
        <fullName evidence="7">Multicopper oxidase family protein</fullName>
    </submittedName>
</protein>
<dbReference type="RefSeq" id="WP_136580480.1">
    <property type="nucleotide sequence ID" value="NZ_STFF01000012.1"/>
</dbReference>
<evidence type="ECO:0000256" key="2">
    <source>
        <dbReference type="ARBA" id="ARBA00023002"/>
    </source>
</evidence>
<dbReference type="PROSITE" id="PS00079">
    <property type="entry name" value="MULTICOPPER_OXIDASE1"/>
    <property type="match status" value="1"/>
</dbReference>
<dbReference type="InterPro" id="IPR008972">
    <property type="entry name" value="Cupredoxin"/>
</dbReference>
<dbReference type="CDD" id="cd13861">
    <property type="entry name" value="CuRO_1_CumA_like"/>
    <property type="match status" value="1"/>
</dbReference>
<gene>
    <name evidence="7" type="ORF">FAM09_28040</name>
</gene>
<dbReference type="InterPro" id="IPR002355">
    <property type="entry name" value="Cu_oxidase_Cu_BS"/>
</dbReference>
<proteinExistence type="predicted"/>
<feature type="region of interest" description="Disordered" evidence="3">
    <location>
        <begin position="423"/>
        <end position="442"/>
    </location>
</feature>
<sequence length="442" mass="50783">MQTTTTRFYQLTATEFDWKISDQITIKVWGFNQSFPGPVLKARRGDTMVIKVKNDLQEATTIHWHGIRLSASMDGTDDVQKPIQPGEEFEYRFIVPDTGTFWYHSHFNETRQMERGMYGALIVEDDTEPVFDADKVLMMDDIKLTADNEFRKGNFIERWMERHDGRQGDIVLLNGKEEPEININAGQTERWRFINSSSARYIRLYLGGKDFKIIGTDGGLLEHPEEVTEVLIIPGERMDIAAGPFTEGENFLIESLAYNRTTFLKTKDRNIATVKVGATKPSIARLPYNLREIEPLAPQGAEITRKVKFSVGASWKHGIDFLVNGQLHNVDKQVNVGELQVWEVSNTSLMDHPFHLHGFFFQVIEENGKAPVYKAWKDSYNLKPKSKIKIAWMPDNRPGMWMYHCHILEHHEAGMMGHFEVVNPEKGPSGVHHHHHAHHHTP</sequence>